<comment type="subcellular location">
    <subcellularLocation>
        <location evidence="2">Cell membrane</location>
        <topology evidence="2">Multi-pass membrane protein</topology>
    </subcellularLocation>
</comment>
<keyword evidence="7" id="KW-0547">Nucleotide-binding</keyword>
<dbReference type="PRINTS" id="PR00344">
    <property type="entry name" value="BCTRLSENSOR"/>
</dbReference>
<sequence length="665" mass="74199">MTGGRRALGKPTHRRQRLRCPTGTTVRPFFVVCGRPDRPARRTRENKRLRYRGRQVKGERWIPLRLTQQSPMSKLSKFNTLRNQMLFGFLLVMIIILALVGIITFDSVSNLLKSKAEVHIQQTAVQANGRLEGMLQQIDSLTTVVSTNPYVQSLLLNELNGQRATFAERQALLPIVNIVQTYTDGVKSVEIYGQDRRRLFPLDEAKLEDKISEERIGLATAEKGGIIWFGIDPADAESVLAIRRISLMDSNFEPGGYLLARIKRGVFSFQSPLSGDGEAESMLLVGSDGKIIASNDPAITEKDAAALYHSETATIETGDQTYIVVRQRSAVTGWTLFILTPMGTVTQGISVLRTAILASAGIGTVLFILLSLLLSTIITRPVFRLIKTMRGARLGVLKPTDIVSSTIEINELNRTYNQMVDNINELIRLVYEKELLQSRTELKALQAQINPHFLFNTLEALYWSLQEKSEDELAEFVVAMSDLFRYTIGGPGKGEWVTLNDELEHIERYLLIMKMRFGERLSWRILTSPEFGAVRLPKLLIQPFVENAILHGVEKQIGSGTVTVSVARTEREDELAITVEDDGAGMDEETLRSILEGLEKGQVVSRKSGMGIANVYRRIKLYFGEEAEGACPISIRSRAGEGTSVRLKISMTAGGTYANVYDIDR</sequence>
<feature type="transmembrane region" description="Helical" evidence="13">
    <location>
        <begin position="356"/>
        <end position="383"/>
    </location>
</feature>
<dbReference type="InterPro" id="IPR003594">
    <property type="entry name" value="HATPase_dom"/>
</dbReference>
<evidence type="ECO:0000259" key="14">
    <source>
        <dbReference type="PROSITE" id="PS50109"/>
    </source>
</evidence>
<evidence type="ECO:0000256" key="13">
    <source>
        <dbReference type="SAM" id="Phobius"/>
    </source>
</evidence>
<dbReference type="SMART" id="SM00387">
    <property type="entry name" value="HATPase_c"/>
    <property type="match status" value="1"/>
</dbReference>
<evidence type="ECO:0000256" key="7">
    <source>
        <dbReference type="ARBA" id="ARBA00022741"/>
    </source>
</evidence>
<keyword evidence="8 16" id="KW-0418">Kinase</keyword>
<dbReference type="InterPro" id="IPR050640">
    <property type="entry name" value="Bact_2-comp_sensor_kinase"/>
</dbReference>
<evidence type="ECO:0000256" key="6">
    <source>
        <dbReference type="ARBA" id="ARBA00022679"/>
    </source>
</evidence>
<organism evidence="16 17">
    <name type="scientific">Cohnella boryungensis</name>
    <dbReference type="NCBI Taxonomy" id="768479"/>
    <lineage>
        <taxon>Bacteria</taxon>
        <taxon>Bacillati</taxon>
        <taxon>Bacillota</taxon>
        <taxon>Bacilli</taxon>
        <taxon>Bacillales</taxon>
        <taxon>Paenibacillaceae</taxon>
        <taxon>Cohnella</taxon>
    </lineage>
</organism>
<protein>
    <recommendedName>
        <fullName evidence="3">histidine kinase</fullName>
        <ecNumber evidence="3">2.7.13.3</ecNumber>
    </recommendedName>
</protein>
<evidence type="ECO:0000256" key="9">
    <source>
        <dbReference type="ARBA" id="ARBA00022840"/>
    </source>
</evidence>
<dbReference type="InterPro" id="IPR004358">
    <property type="entry name" value="Sig_transdc_His_kin-like_C"/>
</dbReference>
<dbReference type="Pfam" id="PF06580">
    <property type="entry name" value="His_kinase"/>
    <property type="match status" value="1"/>
</dbReference>
<evidence type="ECO:0000256" key="2">
    <source>
        <dbReference type="ARBA" id="ARBA00004651"/>
    </source>
</evidence>
<dbReference type="RefSeq" id="WP_378127818.1">
    <property type="nucleotide sequence ID" value="NZ_JBHSED010000067.1"/>
</dbReference>
<dbReference type="SUPFAM" id="SSF55874">
    <property type="entry name" value="ATPase domain of HSP90 chaperone/DNA topoisomerase II/histidine kinase"/>
    <property type="match status" value="1"/>
</dbReference>
<dbReference type="SMART" id="SM00304">
    <property type="entry name" value="HAMP"/>
    <property type="match status" value="1"/>
</dbReference>
<evidence type="ECO:0000256" key="3">
    <source>
        <dbReference type="ARBA" id="ARBA00012438"/>
    </source>
</evidence>
<keyword evidence="13" id="KW-0812">Transmembrane</keyword>
<keyword evidence="11 13" id="KW-0472">Membrane</keyword>
<evidence type="ECO:0000256" key="1">
    <source>
        <dbReference type="ARBA" id="ARBA00000085"/>
    </source>
</evidence>
<keyword evidence="13" id="KW-1133">Transmembrane helix</keyword>
<proteinExistence type="predicted"/>
<evidence type="ECO:0000256" key="11">
    <source>
        <dbReference type="ARBA" id="ARBA00023136"/>
    </source>
</evidence>
<keyword evidence="10" id="KW-0902">Two-component regulatory system</keyword>
<dbReference type="InterPro" id="IPR036890">
    <property type="entry name" value="HATPase_C_sf"/>
</dbReference>
<dbReference type="GO" id="GO:0004673">
    <property type="term" value="F:protein histidine kinase activity"/>
    <property type="evidence" value="ECO:0007669"/>
    <property type="project" value="UniProtKB-EC"/>
</dbReference>
<dbReference type="Gene3D" id="6.10.340.10">
    <property type="match status" value="1"/>
</dbReference>
<dbReference type="Proteomes" id="UP001595755">
    <property type="component" value="Unassembled WGS sequence"/>
</dbReference>
<keyword evidence="5" id="KW-0597">Phosphoprotein</keyword>
<dbReference type="InterPro" id="IPR005467">
    <property type="entry name" value="His_kinase_dom"/>
</dbReference>
<keyword evidence="4" id="KW-1003">Cell membrane</keyword>
<gene>
    <name evidence="16" type="ORF">ACFO1S_25800</name>
</gene>
<dbReference type="EMBL" id="JBHSED010000067">
    <property type="protein sequence ID" value="MFC4306839.1"/>
    <property type="molecule type" value="Genomic_DNA"/>
</dbReference>
<evidence type="ECO:0000256" key="8">
    <source>
        <dbReference type="ARBA" id="ARBA00022777"/>
    </source>
</evidence>
<accession>A0ABV8SKB0</accession>
<dbReference type="Gene3D" id="3.30.565.10">
    <property type="entry name" value="Histidine kinase-like ATPase, C-terminal domain"/>
    <property type="match status" value="1"/>
</dbReference>
<comment type="caution">
    <text evidence="16">The sequence shown here is derived from an EMBL/GenBank/DDBJ whole genome shotgun (WGS) entry which is preliminary data.</text>
</comment>
<keyword evidence="9" id="KW-0067">ATP-binding</keyword>
<dbReference type="InterPro" id="IPR003660">
    <property type="entry name" value="HAMP_dom"/>
</dbReference>
<feature type="transmembrane region" description="Helical" evidence="13">
    <location>
        <begin position="85"/>
        <end position="105"/>
    </location>
</feature>
<feature type="coiled-coil region" evidence="12">
    <location>
        <begin position="409"/>
        <end position="448"/>
    </location>
</feature>
<keyword evidence="17" id="KW-1185">Reference proteome</keyword>
<dbReference type="Pfam" id="PF02518">
    <property type="entry name" value="HATPase_c"/>
    <property type="match status" value="1"/>
</dbReference>
<reference evidence="17" key="1">
    <citation type="journal article" date="2019" name="Int. J. Syst. Evol. Microbiol.">
        <title>The Global Catalogue of Microorganisms (GCM) 10K type strain sequencing project: providing services to taxonomists for standard genome sequencing and annotation.</title>
        <authorList>
            <consortium name="The Broad Institute Genomics Platform"/>
            <consortium name="The Broad Institute Genome Sequencing Center for Infectious Disease"/>
            <person name="Wu L."/>
            <person name="Ma J."/>
        </authorList>
    </citation>
    <scope>NUCLEOTIDE SEQUENCE [LARGE SCALE GENOMIC DNA]</scope>
    <source>
        <strain evidence="17">CGMCC 4.1641</strain>
    </source>
</reference>
<evidence type="ECO:0000313" key="17">
    <source>
        <dbReference type="Proteomes" id="UP001595755"/>
    </source>
</evidence>
<name>A0ABV8SKB0_9BACL</name>
<dbReference type="InterPro" id="IPR010559">
    <property type="entry name" value="Sig_transdc_His_kin_internal"/>
</dbReference>
<evidence type="ECO:0000256" key="10">
    <source>
        <dbReference type="ARBA" id="ARBA00023012"/>
    </source>
</evidence>
<feature type="domain" description="Histidine kinase" evidence="14">
    <location>
        <begin position="540"/>
        <end position="653"/>
    </location>
</feature>
<dbReference type="EC" id="2.7.13.3" evidence="3"/>
<dbReference type="PROSITE" id="PS50885">
    <property type="entry name" value="HAMP"/>
    <property type="match status" value="1"/>
</dbReference>
<keyword evidence="6 16" id="KW-0808">Transferase</keyword>
<evidence type="ECO:0000313" key="16">
    <source>
        <dbReference type="EMBL" id="MFC4306839.1"/>
    </source>
</evidence>
<dbReference type="PROSITE" id="PS50109">
    <property type="entry name" value="HIS_KIN"/>
    <property type="match status" value="1"/>
</dbReference>
<comment type="catalytic activity">
    <reaction evidence="1">
        <text>ATP + protein L-histidine = ADP + protein N-phospho-L-histidine.</text>
        <dbReference type="EC" id="2.7.13.3"/>
    </reaction>
</comment>
<keyword evidence="12" id="KW-0175">Coiled coil</keyword>
<dbReference type="PANTHER" id="PTHR34220">
    <property type="entry name" value="SENSOR HISTIDINE KINASE YPDA"/>
    <property type="match status" value="1"/>
</dbReference>
<dbReference type="PANTHER" id="PTHR34220:SF7">
    <property type="entry name" value="SENSOR HISTIDINE KINASE YPDA"/>
    <property type="match status" value="1"/>
</dbReference>
<evidence type="ECO:0000256" key="5">
    <source>
        <dbReference type="ARBA" id="ARBA00022553"/>
    </source>
</evidence>
<evidence type="ECO:0000259" key="15">
    <source>
        <dbReference type="PROSITE" id="PS50885"/>
    </source>
</evidence>
<feature type="domain" description="HAMP" evidence="15">
    <location>
        <begin position="376"/>
        <end position="428"/>
    </location>
</feature>
<evidence type="ECO:0000256" key="12">
    <source>
        <dbReference type="SAM" id="Coils"/>
    </source>
</evidence>
<evidence type="ECO:0000256" key="4">
    <source>
        <dbReference type="ARBA" id="ARBA00022475"/>
    </source>
</evidence>